<dbReference type="Proteomes" id="UP000465810">
    <property type="component" value="Unassembled WGS sequence"/>
</dbReference>
<gene>
    <name evidence="1" type="ORF">GR702_09085</name>
</gene>
<comment type="caution">
    <text evidence="1">The sequence shown here is derived from an EMBL/GenBank/DDBJ whole genome shotgun (WGS) entry which is preliminary data.</text>
</comment>
<evidence type="ECO:0000313" key="1">
    <source>
        <dbReference type="EMBL" id="MYL97924.1"/>
    </source>
</evidence>
<dbReference type="RefSeq" id="WP_160985568.1">
    <property type="nucleotide sequence ID" value="NZ_WVTD01000005.1"/>
</dbReference>
<sequence>MTVTNFSRPSDERILEFCQWQSGQPKFTTKAEWRTSADAAGFADIGDASMGRVVAMLRDLAAAEFHHANLLAAETAGKRVIEIDYDEDNLVLTPGYSDRFATLRKGATLNELAASMGTPEDWLHSAMEHLKLAGCEQRGGQITVSSAAIDLLLYRIEQLEHGGEPWKGNAA</sequence>
<dbReference type="EMBL" id="WVTD01000005">
    <property type="protein sequence ID" value="MYL97924.1"/>
    <property type="molecule type" value="Genomic_DNA"/>
</dbReference>
<organism evidence="1 2">
    <name type="scientific">Novosphingobium silvae</name>
    <dbReference type="NCBI Taxonomy" id="2692619"/>
    <lineage>
        <taxon>Bacteria</taxon>
        <taxon>Pseudomonadati</taxon>
        <taxon>Pseudomonadota</taxon>
        <taxon>Alphaproteobacteria</taxon>
        <taxon>Sphingomonadales</taxon>
        <taxon>Sphingomonadaceae</taxon>
        <taxon>Novosphingobium</taxon>
    </lineage>
</organism>
<name>A0A7X4GGM8_9SPHN</name>
<reference evidence="1 2" key="1">
    <citation type="submission" date="2019-12" db="EMBL/GenBank/DDBJ databases">
        <authorList>
            <person name="Feng G."/>
            <person name="Zhu H."/>
        </authorList>
    </citation>
    <scope>NUCLEOTIDE SEQUENCE [LARGE SCALE GENOMIC DNA]</scope>
    <source>
        <strain evidence="1 2">FGD1</strain>
    </source>
</reference>
<protein>
    <submittedName>
        <fullName evidence="1">Uncharacterized protein</fullName>
    </submittedName>
</protein>
<keyword evidence="2" id="KW-1185">Reference proteome</keyword>
<proteinExistence type="predicted"/>
<dbReference type="AlphaFoldDB" id="A0A7X4GGM8"/>
<evidence type="ECO:0000313" key="2">
    <source>
        <dbReference type="Proteomes" id="UP000465810"/>
    </source>
</evidence>
<accession>A0A7X4GGM8</accession>